<feature type="domain" description="Tify" evidence="4">
    <location>
        <begin position="75"/>
        <end position="109"/>
    </location>
</feature>
<dbReference type="SMART" id="SM00979">
    <property type="entry name" value="TIFY"/>
    <property type="match status" value="1"/>
</dbReference>
<feature type="compositionally biased region" description="Basic and acidic residues" evidence="3">
    <location>
        <begin position="125"/>
        <end position="136"/>
    </location>
</feature>
<dbReference type="InterPro" id="IPR040390">
    <property type="entry name" value="TIFY/JAZ"/>
</dbReference>
<comment type="function">
    <text evidence="2">Repressor of jasmonate responses.</text>
</comment>
<dbReference type="GO" id="GO:0009611">
    <property type="term" value="P:response to wounding"/>
    <property type="evidence" value="ECO:0007669"/>
    <property type="project" value="UniProtKB-UniRule"/>
</dbReference>
<proteinExistence type="inferred from homology"/>
<protein>
    <recommendedName>
        <fullName evidence="2">Protein TIFY</fullName>
    </recommendedName>
    <alternativeName>
        <fullName evidence="2">Jasmonate ZIM domain-containing protein</fullName>
    </alternativeName>
</protein>
<evidence type="ECO:0000313" key="5">
    <source>
        <dbReference type="EMBL" id="CAD6226785.1"/>
    </source>
</evidence>
<feature type="compositionally biased region" description="Low complexity" evidence="3">
    <location>
        <begin position="137"/>
        <end position="150"/>
    </location>
</feature>
<comment type="similarity">
    <text evidence="1 2">Belongs to the TIFY/JAZ family.</text>
</comment>
<gene>
    <name evidence="5" type="ORF">NCGR_LOCUS18501</name>
</gene>
<keyword evidence="2" id="KW-1184">Jasmonic acid signaling pathway</keyword>
<evidence type="ECO:0000259" key="4">
    <source>
        <dbReference type="PROSITE" id="PS51320"/>
    </source>
</evidence>
<keyword evidence="2" id="KW-0539">Nucleus</keyword>
<dbReference type="PANTHER" id="PTHR33077">
    <property type="entry name" value="PROTEIN TIFY 4A-RELATED-RELATED"/>
    <property type="match status" value="1"/>
</dbReference>
<dbReference type="OrthoDB" id="782771at2759"/>
<comment type="caution">
    <text evidence="5">The sequence shown here is derived from an EMBL/GenBank/DDBJ whole genome shotgun (WGS) entry which is preliminary data.</text>
</comment>
<dbReference type="GO" id="GO:2000022">
    <property type="term" value="P:regulation of jasmonic acid mediated signaling pathway"/>
    <property type="evidence" value="ECO:0007669"/>
    <property type="project" value="UniProtKB-UniRule"/>
</dbReference>
<name>A0A811NRR0_9POAL</name>
<dbReference type="GO" id="GO:0031347">
    <property type="term" value="P:regulation of defense response"/>
    <property type="evidence" value="ECO:0007669"/>
    <property type="project" value="UniProtKB-UniRule"/>
</dbReference>
<dbReference type="GO" id="GO:0005634">
    <property type="term" value="C:nucleus"/>
    <property type="evidence" value="ECO:0007669"/>
    <property type="project" value="UniProtKB-SubCell"/>
</dbReference>
<dbReference type="Pfam" id="PF06200">
    <property type="entry name" value="tify"/>
    <property type="match status" value="1"/>
</dbReference>
<dbReference type="PANTHER" id="PTHR33077:SF17">
    <property type="entry name" value="PROTEIN TIFY 5B"/>
    <property type="match status" value="1"/>
</dbReference>
<evidence type="ECO:0000256" key="3">
    <source>
        <dbReference type="SAM" id="MobiDB-lite"/>
    </source>
</evidence>
<accession>A0A811NRR0</accession>
<keyword evidence="6" id="KW-1185">Reference proteome</keyword>
<dbReference type="AlphaFoldDB" id="A0A811NRR0"/>
<dbReference type="EMBL" id="CAJGYO010000004">
    <property type="protein sequence ID" value="CAD6226785.1"/>
    <property type="molecule type" value="Genomic_DNA"/>
</dbReference>
<evidence type="ECO:0000256" key="2">
    <source>
        <dbReference type="RuleBase" id="RU369065"/>
    </source>
</evidence>
<feature type="region of interest" description="Disordered" evidence="3">
    <location>
        <begin position="112"/>
        <end position="150"/>
    </location>
</feature>
<organism evidence="5 6">
    <name type="scientific">Miscanthus lutarioriparius</name>
    <dbReference type="NCBI Taxonomy" id="422564"/>
    <lineage>
        <taxon>Eukaryota</taxon>
        <taxon>Viridiplantae</taxon>
        <taxon>Streptophyta</taxon>
        <taxon>Embryophyta</taxon>
        <taxon>Tracheophyta</taxon>
        <taxon>Spermatophyta</taxon>
        <taxon>Magnoliopsida</taxon>
        <taxon>Liliopsida</taxon>
        <taxon>Poales</taxon>
        <taxon>Poaceae</taxon>
        <taxon>PACMAD clade</taxon>
        <taxon>Panicoideae</taxon>
        <taxon>Andropogonodae</taxon>
        <taxon>Andropogoneae</taxon>
        <taxon>Saccharinae</taxon>
        <taxon>Miscanthus</taxon>
    </lineage>
</organism>
<evidence type="ECO:0000256" key="1">
    <source>
        <dbReference type="ARBA" id="ARBA00008614"/>
    </source>
</evidence>
<dbReference type="PROSITE" id="PS51320">
    <property type="entry name" value="TIFY"/>
    <property type="match status" value="1"/>
</dbReference>
<dbReference type="Proteomes" id="UP000604825">
    <property type="component" value="Unassembled WGS sequence"/>
</dbReference>
<evidence type="ECO:0000313" key="6">
    <source>
        <dbReference type="Proteomes" id="UP000604825"/>
    </source>
</evidence>
<feature type="region of interest" description="Disordered" evidence="3">
    <location>
        <begin position="1"/>
        <end position="72"/>
    </location>
</feature>
<reference evidence="5" key="1">
    <citation type="submission" date="2020-10" db="EMBL/GenBank/DDBJ databases">
        <authorList>
            <person name="Han B."/>
            <person name="Lu T."/>
            <person name="Zhao Q."/>
            <person name="Huang X."/>
            <person name="Zhao Y."/>
        </authorList>
    </citation>
    <scope>NUCLEOTIDE SEQUENCE</scope>
</reference>
<dbReference type="InterPro" id="IPR010399">
    <property type="entry name" value="Tify_dom"/>
</dbReference>
<comment type="domain">
    <text evidence="2">The jas domain is required for interaction with COI1.</text>
</comment>
<comment type="subcellular location">
    <subcellularLocation>
        <location evidence="2">Nucleus</location>
    </subcellularLocation>
</comment>
<sequence>MEGGRDSDDGGVAGAAAAGQERRWWRGAGCGDEEDSSHGSSGGGVELSLRLRTGAADDDDGAASAPPPLPLPLLPAEARRNMTIFYNGRVCAVDVTEVQARAIISKASEETLAADHRRRQQLMRGDGDDGRRRQQDGDGNSSSSSSAAVARRCARDRGLVRPAAAAAAVALTPSPLLASAGVVGSPRQGGFAGGAVAAPVLEIDPAAPTGLSMKRSLQLFLQKRKARTAAAVAPPYAAAGRQAMRH</sequence>